<name>A0AAD4F8G7_9PEZI</name>
<dbReference type="PANTHER" id="PTHR45808">
    <property type="entry name" value="RHO GTPASE-ACTIVATING PROTEIN 68F"/>
    <property type="match status" value="1"/>
</dbReference>
<evidence type="ECO:0000259" key="2">
    <source>
        <dbReference type="PROSITE" id="PS50238"/>
    </source>
</evidence>
<evidence type="ECO:0000313" key="3">
    <source>
        <dbReference type="EMBL" id="KAG7293707.1"/>
    </source>
</evidence>
<evidence type="ECO:0000313" key="4">
    <source>
        <dbReference type="Proteomes" id="UP001197093"/>
    </source>
</evidence>
<comment type="caution">
    <text evidence="3">The sequence shown here is derived from an EMBL/GenBank/DDBJ whole genome shotgun (WGS) entry which is preliminary data.</text>
</comment>
<dbReference type="PROSITE" id="PS50238">
    <property type="entry name" value="RHOGAP"/>
    <property type="match status" value="1"/>
</dbReference>
<dbReference type="EMBL" id="JAHCVI010000001">
    <property type="protein sequence ID" value="KAG7293707.1"/>
    <property type="molecule type" value="Genomic_DNA"/>
</dbReference>
<organism evidence="3 4">
    <name type="scientific">Staphylotrichum longicolle</name>
    <dbReference type="NCBI Taxonomy" id="669026"/>
    <lineage>
        <taxon>Eukaryota</taxon>
        <taxon>Fungi</taxon>
        <taxon>Dikarya</taxon>
        <taxon>Ascomycota</taxon>
        <taxon>Pezizomycotina</taxon>
        <taxon>Sordariomycetes</taxon>
        <taxon>Sordariomycetidae</taxon>
        <taxon>Sordariales</taxon>
        <taxon>Chaetomiaceae</taxon>
        <taxon>Staphylotrichum</taxon>
    </lineage>
</organism>
<dbReference type="CDD" id="cd00159">
    <property type="entry name" value="RhoGAP"/>
    <property type="match status" value="1"/>
</dbReference>
<dbReference type="GO" id="GO:0005737">
    <property type="term" value="C:cytoplasm"/>
    <property type="evidence" value="ECO:0007669"/>
    <property type="project" value="TreeGrafter"/>
</dbReference>
<evidence type="ECO:0000256" key="1">
    <source>
        <dbReference type="SAM" id="MobiDB-lite"/>
    </source>
</evidence>
<sequence length="410" mass="45602">MFNKADSFTPDRSRRTLSESRIVEINNEFERDPQQSIALARLGEYLHVLQAEAFNARRLTRSRAESHHHHGGSSSVGGAPDSAIDISYDDLEGAASPARKPPTTPPTMRASLESLEEEINDFVGELSEMPTQPPAPPNFATNRQAGLLRRSGSKLSSTFRSLGLKRPSLKTVDDNPEMEPSAVFGVPLTKSIQIAKGIAHARHGNDGSSTRTAREYPLCVLRCVYYIRDCGIETPDIFGLDRDGDQVRLKQLKETFNSAEAKYGKELDWSMFTVHDAAELILLFLMELPKPVISESVGKRWISLSRQATVRGARLDQGLDFWEEALMGIHGPRRTLFKLLLNLWGDIADSADANDMTAERLAGRVIRPLMQETAARRPTDFLLGLAFLIRKRSEYNLAARGVVRKSNAAF</sequence>
<dbReference type="GO" id="GO:0005096">
    <property type="term" value="F:GTPase activator activity"/>
    <property type="evidence" value="ECO:0007669"/>
    <property type="project" value="TreeGrafter"/>
</dbReference>
<feature type="compositionally biased region" description="Basic residues" evidence="1">
    <location>
        <begin position="60"/>
        <end position="71"/>
    </location>
</feature>
<keyword evidence="4" id="KW-1185">Reference proteome</keyword>
<dbReference type="AlphaFoldDB" id="A0AAD4F8G7"/>
<reference evidence="3" key="1">
    <citation type="submission" date="2023-02" db="EMBL/GenBank/DDBJ databases">
        <authorList>
            <person name="Palmer J.M."/>
        </authorList>
    </citation>
    <scope>NUCLEOTIDE SEQUENCE</scope>
    <source>
        <strain evidence="3">FW57</strain>
    </source>
</reference>
<dbReference type="GO" id="GO:0007264">
    <property type="term" value="P:small GTPase-mediated signal transduction"/>
    <property type="evidence" value="ECO:0007669"/>
    <property type="project" value="TreeGrafter"/>
</dbReference>
<dbReference type="SMART" id="SM00324">
    <property type="entry name" value="RhoGAP"/>
    <property type="match status" value="1"/>
</dbReference>
<dbReference type="SUPFAM" id="SSF48350">
    <property type="entry name" value="GTPase activation domain, GAP"/>
    <property type="match status" value="1"/>
</dbReference>
<accession>A0AAD4F8G7</accession>
<feature type="region of interest" description="Disordered" evidence="1">
    <location>
        <begin position="60"/>
        <end position="85"/>
    </location>
</feature>
<dbReference type="Pfam" id="PF00620">
    <property type="entry name" value="RhoGAP"/>
    <property type="match status" value="1"/>
</dbReference>
<gene>
    <name evidence="3" type="ORF">NEMBOFW57_003764</name>
</gene>
<dbReference type="Gene3D" id="1.10.555.10">
    <property type="entry name" value="Rho GTPase activation protein"/>
    <property type="match status" value="1"/>
</dbReference>
<protein>
    <recommendedName>
        <fullName evidence="2">Rho-GAP domain-containing protein</fullName>
    </recommendedName>
</protein>
<dbReference type="Proteomes" id="UP001197093">
    <property type="component" value="Unassembled WGS sequence"/>
</dbReference>
<proteinExistence type="predicted"/>
<dbReference type="InterPro" id="IPR008936">
    <property type="entry name" value="Rho_GTPase_activation_prot"/>
</dbReference>
<dbReference type="PANTHER" id="PTHR45808:SF2">
    <property type="entry name" value="RHO GTPASE-ACTIVATING PROTEIN 68F"/>
    <property type="match status" value="1"/>
</dbReference>
<dbReference type="InterPro" id="IPR000198">
    <property type="entry name" value="RhoGAP_dom"/>
</dbReference>
<feature type="domain" description="Rho-GAP" evidence="2">
    <location>
        <begin position="186"/>
        <end position="396"/>
    </location>
</feature>